<organism evidence="1 2">
    <name type="scientific">Gossypium australe</name>
    <dbReference type="NCBI Taxonomy" id="47621"/>
    <lineage>
        <taxon>Eukaryota</taxon>
        <taxon>Viridiplantae</taxon>
        <taxon>Streptophyta</taxon>
        <taxon>Embryophyta</taxon>
        <taxon>Tracheophyta</taxon>
        <taxon>Spermatophyta</taxon>
        <taxon>Magnoliopsida</taxon>
        <taxon>eudicotyledons</taxon>
        <taxon>Gunneridae</taxon>
        <taxon>Pentapetalae</taxon>
        <taxon>rosids</taxon>
        <taxon>malvids</taxon>
        <taxon>Malvales</taxon>
        <taxon>Malvaceae</taxon>
        <taxon>Malvoideae</taxon>
        <taxon>Gossypium</taxon>
    </lineage>
</organism>
<reference evidence="2" key="1">
    <citation type="journal article" date="2019" name="Plant Biotechnol. J.">
        <title>Genome sequencing of the Australian wild diploid species Gossypium australe highlights disease resistance and delayed gland morphogenesis.</title>
        <authorList>
            <person name="Cai Y."/>
            <person name="Cai X."/>
            <person name="Wang Q."/>
            <person name="Wang P."/>
            <person name="Zhang Y."/>
            <person name="Cai C."/>
            <person name="Xu Y."/>
            <person name="Wang K."/>
            <person name="Zhou Z."/>
            <person name="Wang C."/>
            <person name="Geng S."/>
            <person name="Li B."/>
            <person name="Dong Q."/>
            <person name="Hou Y."/>
            <person name="Wang H."/>
            <person name="Ai P."/>
            <person name="Liu Z."/>
            <person name="Yi F."/>
            <person name="Sun M."/>
            <person name="An G."/>
            <person name="Cheng J."/>
            <person name="Zhang Y."/>
            <person name="Shi Q."/>
            <person name="Xie Y."/>
            <person name="Shi X."/>
            <person name="Chang Y."/>
            <person name="Huang F."/>
            <person name="Chen Y."/>
            <person name="Hong S."/>
            <person name="Mi L."/>
            <person name="Sun Q."/>
            <person name="Zhang L."/>
            <person name="Zhou B."/>
            <person name="Peng R."/>
            <person name="Zhang X."/>
            <person name="Liu F."/>
        </authorList>
    </citation>
    <scope>NUCLEOTIDE SEQUENCE [LARGE SCALE GENOMIC DNA]</scope>
    <source>
        <strain evidence="2">cv. PA1801</strain>
    </source>
</reference>
<name>A0A5B6UWG8_9ROSI</name>
<proteinExistence type="predicted"/>
<dbReference type="Proteomes" id="UP000325315">
    <property type="component" value="Unassembled WGS sequence"/>
</dbReference>
<sequence>MIEIKQILPYKDSVEIVSLGDKQKKKKKEVKIRRQSDASLSYSKNSKMSSHGRIKTCLVLVLISWYTGFP</sequence>
<comment type="caution">
    <text evidence="1">The sequence shown here is derived from an EMBL/GenBank/DDBJ whole genome shotgun (WGS) entry which is preliminary data.</text>
</comment>
<accession>A0A5B6UWG8</accession>
<evidence type="ECO:0000313" key="1">
    <source>
        <dbReference type="EMBL" id="KAA3462129.1"/>
    </source>
</evidence>
<keyword evidence="2" id="KW-1185">Reference proteome</keyword>
<dbReference type="AlphaFoldDB" id="A0A5B6UWG8"/>
<dbReference type="EMBL" id="SMMG02000009">
    <property type="protein sequence ID" value="KAA3462129.1"/>
    <property type="molecule type" value="Genomic_DNA"/>
</dbReference>
<protein>
    <submittedName>
        <fullName evidence="1">Uncharacterized protein</fullName>
    </submittedName>
</protein>
<gene>
    <name evidence="1" type="ORF">EPI10_028645</name>
</gene>
<evidence type="ECO:0000313" key="2">
    <source>
        <dbReference type="Proteomes" id="UP000325315"/>
    </source>
</evidence>